<name>A0A8C6KPH2_NOTFU</name>
<dbReference type="Pfam" id="PF00665">
    <property type="entry name" value="rve"/>
    <property type="match status" value="1"/>
</dbReference>
<dbReference type="AlphaFoldDB" id="A0A8C6KPH2"/>
<dbReference type="GeneTree" id="ENSGT00490000044642"/>
<evidence type="ECO:0000259" key="2">
    <source>
        <dbReference type="PROSITE" id="PS50994"/>
    </source>
</evidence>
<dbReference type="InterPro" id="IPR001584">
    <property type="entry name" value="Integrase_cat-core"/>
</dbReference>
<dbReference type="GO" id="GO:0015074">
    <property type="term" value="P:DNA integration"/>
    <property type="evidence" value="ECO:0007669"/>
    <property type="project" value="InterPro"/>
</dbReference>
<dbReference type="Gene3D" id="3.30.420.10">
    <property type="entry name" value="Ribonuclease H-like superfamily/Ribonuclease H"/>
    <property type="match status" value="1"/>
</dbReference>
<organism evidence="3 4">
    <name type="scientific">Nothobranchius furzeri</name>
    <name type="common">Turquoise killifish</name>
    <dbReference type="NCBI Taxonomy" id="105023"/>
    <lineage>
        <taxon>Eukaryota</taxon>
        <taxon>Metazoa</taxon>
        <taxon>Chordata</taxon>
        <taxon>Craniata</taxon>
        <taxon>Vertebrata</taxon>
        <taxon>Euteleostomi</taxon>
        <taxon>Actinopterygii</taxon>
        <taxon>Neopterygii</taxon>
        <taxon>Teleostei</taxon>
        <taxon>Neoteleostei</taxon>
        <taxon>Acanthomorphata</taxon>
        <taxon>Ovalentaria</taxon>
        <taxon>Atherinomorphae</taxon>
        <taxon>Cyprinodontiformes</taxon>
        <taxon>Nothobranchiidae</taxon>
        <taxon>Nothobranchius</taxon>
    </lineage>
</organism>
<feature type="region of interest" description="Disordered" evidence="1">
    <location>
        <begin position="258"/>
        <end position="304"/>
    </location>
</feature>
<feature type="domain" description="Integrase catalytic" evidence="2">
    <location>
        <begin position="17"/>
        <end position="188"/>
    </location>
</feature>
<dbReference type="Ensembl" id="ENSNFUT00015009376.1">
    <property type="protein sequence ID" value="ENSNFUP00015008916.1"/>
    <property type="gene ID" value="ENSNFUG00015004348.1"/>
</dbReference>
<evidence type="ECO:0000256" key="1">
    <source>
        <dbReference type="SAM" id="MobiDB-lite"/>
    </source>
</evidence>
<sequence length="341" mass="37966">MQQHPTAPTEGTFKTTSGSYPALVYATDMFEWHGQEYMVLVDSYSGWFEIDRLQDTSSAAVITKLKRHFSVHGAPHTLISDNARQYTSQRFREFAQQWDFVHVTSSPEYPQSNGLAERAVRSAKLLMERSHRDGTDVFLNLLNIRNVPRDKTLGSPAERLMSRQTHSTFPVNTTLLEQAPKDAELIRVQLEKKRLIQKHSTSRPLPPLTEGQVARLQATKGHYRLGTVKEVCCEPRSYIIKSNGGTYRRNCRHILPVAEPPPPRQVSPARLCPHPADPASPNIPSPALGPQQTPPPVGTPTPHSSVLQVPAVCSSTGISHSNAAYVTRSGRICKPNPKYNV</sequence>
<dbReference type="PANTHER" id="PTHR37984">
    <property type="entry name" value="PROTEIN CBG26694"/>
    <property type="match status" value="1"/>
</dbReference>
<dbReference type="InterPro" id="IPR050951">
    <property type="entry name" value="Retrovirus_Pol_polyprotein"/>
</dbReference>
<dbReference type="InterPro" id="IPR036397">
    <property type="entry name" value="RNaseH_sf"/>
</dbReference>
<accession>A0A8C6KPH2</accession>
<dbReference type="GO" id="GO:0003676">
    <property type="term" value="F:nucleic acid binding"/>
    <property type="evidence" value="ECO:0007669"/>
    <property type="project" value="InterPro"/>
</dbReference>
<dbReference type="Proteomes" id="UP000694548">
    <property type="component" value="Chromosome sgr07"/>
</dbReference>
<evidence type="ECO:0000313" key="4">
    <source>
        <dbReference type="Proteomes" id="UP000694548"/>
    </source>
</evidence>
<feature type="compositionally biased region" description="Pro residues" evidence="1">
    <location>
        <begin position="275"/>
        <end position="284"/>
    </location>
</feature>
<reference evidence="3" key="2">
    <citation type="submission" date="2025-08" db="UniProtKB">
        <authorList>
            <consortium name="Ensembl"/>
        </authorList>
    </citation>
    <scope>IDENTIFICATION</scope>
</reference>
<dbReference type="FunFam" id="3.30.420.10:FF:000063">
    <property type="entry name" value="Retrovirus-related Pol polyprotein from transposon 297-like Protein"/>
    <property type="match status" value="1"/>
</dbReference>
<protein>
    <recommendedName>
        <fullName evidence="2">Integrase catalytic domain-containing protein</fullName>
    </recommendedName>
</protein>
<proteinExistence type="predicted"/>
<evidence type="ECO:0000313" key="3">
    <source>
        <dbReference type="Ensembl" id="ENSNFUP00015008916.1"/>
    </source>
</evidence>
<reference evidence="3" key="3">
    <citation type="submission" date="2025-09" db="UniProtKB">
        <authorList>
            <consortium name="Ensembl"/>
        </authorList>
    </citation>
    <scope>IDENTIFICATION</scope>
</reference>
<dbReference type="PROSITE" id="PS50994">
    <property type="entry name" value="INTEGRASE"/>
    <property type="match status" value="1"/>
</dbReference>
<dbReference type="PANTHER" id="PTHR37984:SF5">
    <property type="entry name" value="PROTEIN NYNRIN-LIKE"/>
    <property type="match status" value="1"/>
</dbReference>
<dbReference type="SUPFAM" id="SSF53098">
    <property type="entry name" value="Ribonuclease H-like"/>
    <property type="match status" value="1"/>
</dbReference>
<keyword evidence="4" id="KW-1185">Reference proteome</keyword>
<dbReference type="InterPro" id="IPR012337">
    <property type="entry name" value="RNaseH-like_sf"/>
</dbReference>
<reference evidence="3" key="1">
    <citation type="submission" date="2014-08" db="EMBL/GenBank/DDBJ databases">
        <authorList>
            <person name="Senf B."/>
            <person name="Petzold A."/>
            <person name="Downie B.R."/>
            <person name="Koch P."/>
            <person name="Platzer M."/>
        </authorList>
    </citation>
    <scope>NUCLEOTIDE SEQUENCE [LARGE SCALE GENOMIC DNA]</scope>
    <source>
        <strain evidence="3">GRZ</strain>
    </source>
</reference>